<feature type="transmembrane region" description="Helical" evidence="7">
    <location>
        <begin position="210"/>
        <end position="234"/>
    </location>
</feature>
<feature type="transmembrane region" description="Helical" evidence="7">
    <location>
        <begin position="69"/>
        <end position="87"/>
    </location>
</feature>
<evidence type="ECO:0000256" key="1">
    <source>
        <dbReference type="ARBA" id="ARBA00004651"/>
    </source>
</evidence>
<protein>
    <submittedName>
        <fullName evidence="9">Multidrug resistance protein putative tetracycline resistancedeterminant</fullName>
    </submittedName>
</protein>
<dbReference type="InterPro" id="IPR020846">
    <property type="entry name" value="MFS_dom"/>
</dbReference>
<dbReference type="Pfam" id="PF07690">
    <property type="entry name" value="MFS_1"/>
    <property type="match status" value="1"/>
</dbReference>
<dbReference type="InterPro" id="IPR011701">
    <property type="entry name" value="MFS"/>
</dbReference>
<dbReference type="GO" id="GO:0022857">
    <property type="term" value="F:transmembrane transporter activity"/>
    <property type="evidence" value="ECO:0007669"/>
    <property type="project" value="InterPro"/>
</dbReference>
<feature type="transmembrane region" description="Helical" evidence="7">
    <location>
        <begin position="303"/>
        <end position="329"/>
    </location>
</feature>
<evidence type="ECO:0000256" key="6">
    <source>
        <dbReference type="ARBA" id="ARBA00023136"/>
    </source>
</evidence>
<comment type="subcellular location">
    <subcellularLocation>
        <location evidence="1">Cell membrane</location>
        <topology evidence="1">Multi-pass membrane protein</topology>
    </subcellularLocation>
</comment>
<feature type="transmembrane region" description="Helical" evidence="7">
    <location>
        <begin position="36"/>
        <end position="57"/>
    </location>
</feature>
<organism evidence="9">
    <name type="scientific">Weissella thailandensis fsh4-2</name>
    <dbReference type="NCBI Taxonomy" id="1056112"/>
    <lineage>
        <taxon>Bacteria</taxon>
        <taxon>Bacillati</taxon>
        <taxon>Bacillota</taxon>
        <taxon>Bacilli</taxon>
        <taxon>Lactobacillales</taxon>
        <taxon>Lactobacillaceae</taxon>
        <taxon>Weissella</taxon>
    </lineage>
</organism>
<keyword evidence="3" id="KW-1003">Cell membrane</keyword>
<evidence type="ECO:0000256" key="4">
    <source>
        <dbReference type="ARBA" id="ARBA00022692"/>
    </source>
</evidence>
<feature type="transmembrane region" description="Helical" evidence="7">
    <location>
        <begin position="133"/>
        <end position="157"/>
    </location>
</feature>
<feature type="transmembrane region" description="Helical" evidence="7">
    <location>
        <begin position="369"/>
        <end position="389"/>
    </location>
</feature>
<accession>G0UEP1</accession>
<dbReference type="Gene3D" id="1.20.1250.20">
    <property type="entry name" value="MFS general substrate transporter like domains"/>
    <property type="match status" value="1"/>
</dbReference>
<proteinExistence type="predicted"/>
<dbReference type="PANTHER" id="PTHR43266:SF9">
    <property type="entry name" value="PERMEASE, MAJOR FACILITATOR SUPERFAMILY-RELATED"/>
    <property type="match status" value="1"/>
</dbReference>
<name>G0UEP1_9LACO</name>
<evidence type="ECO:0000259" key="8">
    <source>
        <dbReference type="PROSITE" id="PS50850"/>
    </source>
</evidence>
<feature type="transmembrane region" description="Helical" evidence="7">
    <location>
        <begin position="12"/>
        <end position="30"/>
    </location>
</feature>
<keyword evidence="5 7" id="KW-1133">Transmembrane helix</keyword>
<feature type="transmembrane region" description="Helical" evidence="7">
    <location>
        <begin position="163"/>
        <end position="184"/>
    </location>
</feature>
<feature type="transmembrane region" description="Helical" evidence="7">
    <location>
        <begin position="277"/>
        <end position="297"/>
    </location>
</feature>
<keyword evidence="4 7" id="KW-0812">Transmembrane</keyword>
<keyword evidence="2" id="KW-0813">Transport</keyword>
<evidence type="ECO:0000313" key="9">
    <source>
        <dbReference type="EMBL" id="CCC56195.1"/>
    </source>
</evidence>
<dbReference type="CDD" id="cd06173">
    <property type="entry name" value="MFS_MefA_like"/>
    <property type="match status" value="1"/>
</dbReference>
<dbReference type="SUPFAM" id="SSF103473">
    <property type="entry name" value="MFS general substrate transporter"/>
    <property type="match status" value="1"/>
</dbReference>
<feature type="transmembrane region" description="Helical" evidence="7">
    <location>
        <begin position="246"/>
        <end position="265"/>
    </location>
</feature>
<evidence type="ECO:0000256" key="2">
    <source>
        <dbReference type="ARBA" id="ARBA00022448"/>
    </source>
</evidence>
<reference evidence="9" key="2">
    <citation type="submission" date="2011-07" db="EMBL/GenBank/DDBJ databases">
        <authorList>
            <person name="Franz C."/>
        </authorList>
    </citation>
    <scope>NUCLEOTIDE SEQUENCE</scope>
    <source>
        <strain evidence="9">Fsh4-2</strain>
    </source>
</reference>
<feature type="transmembrane region" description="Helical" evidence="7">
    <location>
        <begin position="99"/>
        <end position="121"/>
    </location>
</feature>
<feature type="transmembrane region" description="Helical" evidence="7">
    <location>
        <begin position="341"/>
        <end position="363"/>
    </location>
</feature>
<keyword evidence="6 7" id="KW-0472">Membrane</keyword>
<dbReference type="PANTHER" id="PTHR43266">
    <property type="entry name" value="MACROLIDE-EFFLUX PROTEIN"/>
    <property type="match status" value="1"/>
</dbReference>
<evidence type="ECO:0000256" key="5">
    <source>
        <dbReference type="ARBA" id="ARBA00022989"/>
    </source>
</evidence>
<reference evidence="9" key="1">
    <citation type="journal article" date="2011" name="J. Bacteriol.">
        <title>Genome Sequence of Weissella thailandensis fsh4-2.</title>
        <authorList>
            <person name="Benomar N."/>
            <person name="Abriouel H."/>
            <person name="Lee H."/>
            <person name="Cho G.S."/>
            <person name="Huch M."/>
            <person name="Pulido R.P."/>
            <person name="Holzapfel W.H."/>
            <person name="Galvez A."/>
            <person name="Franz C.M."/>
        </authorList>
    </citation>
    <scope>NUCLEOTIDE SEQUENCE</scope>
    <source>
        <strain evidence="9">Fsh4-2</strain>
    </source>
</reference>
<gene>
    <name evidence="9" type="ORF">WT2_00189</name>
</gene>
<dbReference type="PROSITE" id="PS50850">
    <property type="entry name" value="MFS"/>
    <property type="match status" value="1"/>
</dbReference>
<dbReference type="AlphaFoldDB" id="G0UEP1"/>
<evidence type="ECO:0000256" key="7">
    <source>
        <dbReference type="SAM" id="Phobius"/>
    </source>
</evidence>
<dbReference type="InterPro" id="IPR036259">
    <property type="entry name" value="MFS_trans_sf"/>
</dbReference>
<feature type="domain" description="Major facilitator superfamily (MFS) profile" evidence="8">
    <location>
        <begin position="211"/>
        <end position="395"/>
    </location>
</feature>
<dbReference type="GO" id="GO:0005886">
    <property type="term" value="C:plasma membrane"/>
    <property type="evidence" value="ECO:0007669"/>
    <property type="project" value="UniProtKB-SubCell"/>
</dbReference>
<dbReference type="EMBL" id="HE575142">
    <property type="protein sequence ID" value="CCC56195.1"/>
    <property type="molecule type" value="Genomic_DNA"/>
</dbReference>
<evidence type="ECO:0000256" key="3">
    <source>
        <dbReference type="ARBA" id="ARBA00022475"/>
    </source>
</evidence>
<sequence length="395" mass="43679">MNKIMRVSTVTMLFNLAVTTLNFIFGLYFLELTGSAFVFGTLIIIGPVVSLMFTPIMTRIVDYYNHRKILVLSQLISCGSLLIYWAIGSWIDISKITVAYVLMIIIRISEELFIVTFKASVPQITDQEHFQQINAAMQSVTSIANMAGPIVGGVAYGVFSLRLFILLISATIIISILFTISIQFKTEKNASNKNKGSFLSIVKYVKSHSIILSLVIIAMFVNFFASAITIGLPIVVLRQLGLPKLVYSLLDSLTSIAMVFGGVILTFRKNKSELKTVYRAIFSFTAIILLFGVPELISNKFTTVILLGILIIGFGLVVVFANTAMTTYLQEKVPLSKQGGVYSIINAISQLFVPLGALGYGVLFDHFESYEVFITSGIFALIIIASLLMKERRLF</sequence>